<comment type="caution">
    <text evidence="3">The sequence shown here is derived from an EMBL/GenBank/DDBJ whole genome shotgun (WGS) entry which is preliminary data.</text>
</comment>
<keyword evidence="1" id="KW-0812">Transmembrane</keyword>
<dbReference type="AlphaFoldDB" id="A0A437M7R6"/>
<sequence>MKKMLIGAMAGAAMLVGAAAPAEAGPWGPRGYWGGPRWGGGYYRRGGGDAFGNFLLGAVIAGGAVAIATSAGRNRDRDDRREVRSNGRFDVNAAGGDAREVASICTDAAESMARGRVLGVDSVGRDGDGWRVEGVVDADRGQRHFSCGARGGTVDFVQFAER</sequence>
<gene>
    <name evidence="3" type="ORF">EOD43_07870</name>
</gene>
<reference evidence="3 4" key="1">
    <citation type="submission" date="2019-01" db="EMBL/GenBank/DDBJ databases">
        <authorList>
            <person name="Chen W.-M."/>
        </authorList>
    </citation>
    <scope>NUCLEOTIDE SEQUENCE [LARGE SCALE GENOMIC DNA]</scope>
    <source>
        <strain evidence="3 4">CCP-7</strain>
    </source>
</reference>
<protein>
    <recommendedName>
        <fullName evidence="5">Secreted protein</fullName>
    </recommendedName>
</protein>
<evidence type="ECO:0000313" key="3">
    <source>
        <dbReference type="EMBL" id="RVT93771.1"/>
    </source>
</evidence>
<proteinExistence type="predicted"/>
<evidence type="ECO:0008006" key="5">
    <source>
        <dbReference type="Google" id="ProtNLM"/>
    </source>
</evidence>
<evidence type="ECO:0000256" key="1">
    <source>
        <dbReference type="SAM" id="Phobius"/>
    </source>
</evidence>
<feature type="chain" id="PRO_5019473265" description="Secreted protein" evidence="2">
    <location>
        <begin position="25"/>
        <end position="162"/>
    </location>
</feature>
<keyword evidence="1" id="KW-0472">Membrane</keyword>
<feature type="signal peptide" evidence="2">
    <location>
        <begin position="1"/>
        <end position="24"/>
    </location>
</feature>
<feature type="transmembrane region" description="Helical" evidence="1">
    <location>
        <begin position="50"/>
        <end position="71"/>
    </location>
</feature>
<dbReference type="EMBL" id="SACN01000001">
    <property type="protein sequence ID" value="RVT93771.1"/>
    <property type="molecule type" value="Genomic_DNA"/>
</dbReference>
<keyword evidence="4" id="KW-1185">Reference proteome</keyword>
<name>A0A437M7R6_9SPHN</name>
<dbReference type="OrthoDB" id="7585598at2"/>
<dbReference type="RefSeq" id="WP_127742725.1">
    <property type="nucleotide sequence ID" value="NZ_SACN01000001.1"/>
</dbReference>
<evidence type="ECO:0000313" key="4">
    <source>
        <dbReference type="Proteomes" id="UP000282971"/>
    </source>
</evidence>
<dbReference type="Proteomes" id="UP000282971">
    <property type="component" value="Unassembled WGS sequence"/>
</dbReference>
<keyword evidence="1" id="KW-1133">Transmembrane helix</keyword>
<evidence type="ECO:0000256" key="2">
    <source>
        <dbReference type="SAM" id="SignalP"/>
    </source>
</evidence>
<organism evidence="3 4">
    <name type="scientific">Sphingomonas crocodyli</name>
    <dbReference type="NCBI Taxonomy" id="1979270"/>
    <lineage>
        <taxon>Bacteria</taxon>
        <taxon>Pseudomonadati</taxon>
        <taxon>Pseudomonadota</taxon>
        <taxon>Alphaproteobacteria</taxon>
        <taxon>Sphingomonadales</taxon>
        <taxon>Sphingomonadaceae</taxon>
        <taxon>Sphingomonas</taxon>
    </lineage>
</organism>
<keyword evidence="2" id="KW-0732">Signal</keyword>
<accession>A0A437M7R6</accession>